<keyword evidence="2" id="KW-0808">Transferase</keyword>
<evidence type="ECO:0000256" key="3">
    <source>
        <dbReference type="ARBA" id="ARBA00022691"/>
    </source>
</evidence>
<dbReference type="Pfam" id="PF08100">
    <property type="entry name" value="Dimerisation"/>
    <property type="match status" value="1"/>
</dbReference>
<dbReference type="InterPro" id="IPR001077">
    <property type="entry name" value="COMT_C"/>
</dbReference>
<proteinExistence type="predicted"/>
<dbReference type="EMBL" id="CACVBS010000037">
    <property type="protein sequence ID" value="CAA7262785.1"/>
    <property type="molecule type" value="Genomic_DNA"/>
</dbReference>
<dbReference type="Gene3D" id="1.10.10.10">
    <property type="entry name" value="Winged helix-like DNA-binding domain superfamily/Winged helix DNA-binding domain"/>
    <property type="match status" value="1"/>
</dbReference>
<feature type="domain" description="O-methyltransferase C-terminal" evidence="4">
    <location>
        <begin position="216"/>
        <end position="408"/>
    </location>
</feature>
<dbReference type="Proteomes" id="UP000467700">
    <property type="component" value="Unassembled WGS sequence"/>
</dbReference>
<dbReference type="Pfam" id="PF00891">
    <property type="entry name" value="Methyltransf_2"/>
    <property type="match status" value="1"/>
</dbReference>
<dbReference type="AlphaFoldDB" id="A0A8S0VRA4"/>
<dbReference type="InterPro" id="IPR012967">
    <property type="entry name" value="COMT_dimerisation"/>
</dbReference>
<evidence type="ECO:0000313" key="7">
    <source>
        <dbReference type="Proteomes" id="UP000467700"/>
    </source>
</evidence>
<organism evidence="6 7">
    <name type="scientific">Cyclocybe aegerita</name>
    <name type="common">Black poplar mushroom</name>
    <name type="synonym">Agrocybe aegerita</name>
    <dbReference type="NCBI Taxonomy" id="1973307"/>
    <lineage>
        <taxon>Eukaryota</taxon>
        <taxon>Fungi</taxon>
        <taxon>Dikarya</taxon>
        <taxon>Basidiomycota</taxon>
        <taxon>Agaricomycotina</taxon>
        <taxon>Agaricomycetes</taxon>
        <taxon>Agaricomycetidae</taxon>
        <taxon>Agaricales</taxon>
        <taxon>Agaricineae</taxon>
        <taxon>Bolbitiaceae</taxon>
        <taxon>Cyclocybe</taxon>
    </lineage>
</organism>
<evidence type="ECO:0000256" key="2">
    <source>
        <dbReference type="ARBA" id="ARBA00022679"/>
    </source>
</evidence>
<keyword evidence="1" id="KW-0489">Methyltransferase</keyword>
<reference evidence="6 7" key="1">
    <citation type="submission" date="2020-01" db="EMBL/GenBank/DDBJ databases">
        <authorList>
            <person name="Gupta K D."/>
        </authorList>
    </citation>
    <scope>NUCLEOTIDE SEQUENCE [LARGE SCALE GENOMIC DNA]</scope>
</reference>
<dbReference type="Gene3D" id="3.40.50.150">
    <property type="entry name" value="Vaccinia Virus protein VP39"/>
    <property type="match status" value="1"/>
</dbReference>
<dbReference type="InterPro" id="IPR029063">
    <property type="entry name" value="SAM-dependent_MTases_sf"/>
</dbReference>
<protein>
    <recommendedName>
        <fullName evidence="8">O-methyltransferase</fullName>
    </recommendedName>
</protein>
<sequence>MGSCLSKNNAAFDKEHKPATMSSPARQVLDLLSASLSTLEKTCKEKGLKVPDLHAPFHPETEAFRGDPTIAEAANVISAAALQLAAIFTPPQVSLYHIVGGHFKSAALRVCIESSVTEILREGGPDGVHINDIAAKNGQDPQKLGRFLRILASHHVYREVKPNVFTNTRISSMLDTLKPSQDIIANPETKHDGTFGLAALASHHLDEPFKGSAYAWETLADPATVRSGEPDASPFARAMGRKETLWQFYERPENAFKQRRFNIGMQGIQALQPPDASLGAFDWKSLPKGAVVVDVGGGVGTSALPLARDFPDLQIVVQDLPAVVDDAQKLWAKEMPDAVKSGRVKLEAQDFFAPQPHQGVDVFFVKQIMHDWSDEYCSKILKQLRAAATPKTKLVMMESVMPFACHDPSADGGRGIPGSVPREAPAPLLANYGAVNEMGYNADIDMFLLFNSQERTILHFDDLLRSNGWQVTRVNRREGGDSTFLQSIEAIPIEKASGSPRL</sequence>
<dbReference type="SUPFAM" id="SSF46785">
    <property type="entry name" value="Winged helix' DNA-binding domain"/>
    <property type="match status" value="1"/>
</dbReference>
<evidence type="ECO:0000313" key="6">
    <source>
        <dbReference type="EMBL" id="CAA7262785.1"/>
    </source>
</evidence>
<gene>
    <name evidence="6" type="ORF">AAE3_LOCUS5112</name>
</gene>
<feature type="domain" description="O-methyltransferase dimerisation" evidence="5">
    <location>
        <begin position="97"/>
        <end position="174"/>
    </location>
</feature>
<evidence type="ECO:0000256" key="1">
    <source>
        <dbReference type="ARBA" id="ARBA00022603"/>
    </source>
</evidence>
<dbReference type="GO" id="GO:0032259">
    <property type="term" value="P:methylation"/>
    <property type="evidence" value="ECO:0007669"/>
    <property type="project" value="UniProtKB-KW"/>
</dbReference>
<name>A0A8S0VRA4_CYCAE</name>
<evidence type="ECO:0000259" key="4">
    <source>
        <dbReference type="Pfam" id="PF00891"/>
    </source>
</evidence>
<dbReference type="GO" id="GO:0008171">
    <property type="term" value="F:O-methyltransferase activity"/>
    <property type="evidence" value="ECO:0007669"/>
    <property type="project" value="InterPro"/>
</dbReference>
<dbReference type="InterPro" id="IPR016461">
    <property type="entry name" value="COMT-like"/>
</dbReference>
<keyword evidence="3" id="KW-0949">S-adenosyl-L-methionine</keyword>
<accession>A0A8S0VRA4</accession>
<comment type="caution">
    <text evidence="6">The sequence shown here is derived from an EMBL/GenBank/DDBJ whole genome shotgun (WGS) entry which is preliminary data.</text>
</comment>
<dbReference type="PANTHER" id="PTHR43712">
    <property type="entry name" value="PUTATIVE (AFU_ORTHOLOGUE AFUA_4G14580)-RELATED"/>
    <property type="match status" value="1"/>
</dbReference>
<dbReference type="OrthoDB" id="2410195at2759"/>
<dbReference type="PROSITE" id="PS51683">
    <property type="entry name" value="SAM_OMT_II"/>
    <property type="match status" value="1"/>
</dbReference>
<evidence type="ECO:0000259" key="5">
    <source>
        <dbReference type="Pfam" id="PF08100"/>
    </source>
</evidence>
<dbReference type="GO" id="GO:0046983">
    <property type="term" value="F:protein dimerization activity"/>
    <property type="evidence" value="ECO:0007669"/>
    <property type="project" value="InterPro"/>
</dbReference>
<dbReference type="InterPro" id="IPR036390">
    <property type="entry name" value="WH_DNA-bd_sf"/>
</dbReference>
<dbReference type="SUPFAM" id="SSF53335">
    <property type="entry name" value="S-adenosyl-L-methionine-dependent methyltransferases"/>
    <property type="match status" value="1"/>
</dbReference>
<evidence type="ECO:0008006" key="8">
    <source>
        <dbReference type="Google" id="ProtNLM"/>
    </source>
</evidence>
<dbReference type="PANTHER" id="PTHR43712:SF2">
    <property type="entry name" value="O-METHYLTRANSFERASE CICE"/>
    <property type="match status" value="1"/>
</dbReference>
<dbReference type="InterPro" id="IPR036388">
    <property type="entry name" value="WH-like_DNA-bd_sf"/>
</dbReference>
<keyword evidence="7" id="KW-1185">Reference proteome</keyword>